<organism evidence="1">
    <name type="scientific">viral metagenome</name>
    <dbReference type="NCBI Taxonomy" id="1070528"/>
    <lineage>
        <taxon>unclassified sequences</taxon>
        <taxon>metagenomes</taxon>
        <taxon>organismal metagenomes</taxon>
    </lineage>
</organism>
<dbReference type="EMBL" id="MT143512">
    <property type="protein sequence ID" value="QJA97643.1"/>
    <property type="molecule type" value="Genomic_DNA"/>
</dbReference>
<dbReference type="AlphaFoldDB" id="A0A6M3LS73"/>
<accession>A0A6M3LS73</accession>
<reference evidence="1" key="1">
    <citation type="submission" date="2020-03" db="EMBL/GenBank/DDBJ databases">
        <title>The deep terrestrial virosphere.</title>
        <authorList>
            <person name="Holmfeldt K."/>
            <person name="Nilsson E."/>
            <person name="Simone D."/>
            <person name="Lopez-Fernandez M."/>
            <person name="Wu X."/>
            <person name="de Brujin I."/>
            <person name="Lundin D."/>
            <person name="Andersson A."/>
            <person name="Bertilsson S."/>
            <person name="Dopson M."/>
        </authorList>
    </citation>
    <scope>NUCLEOTIDE SEQUENCE</scope>
    <source>
        <strain evidence="1">MM415B06032</strain>
    </source>
</reference>
<protein>
    <submittedName>
        <fullName evidence="1">Uncharacterized protein</fullName>
    </submittedName>
</protein>
<sequence length="51" mass="5905">MIVKIKHKVDREGKVILTWLCTRHGRTSANAVYCECLKGKPRFMDEEGKEV</sequence>
<gene>
    <name evidence="1" type="ORF">MM415B06032_0003</name>
</gene>
<proteinExistence type="predicted"/>
<name>A0A6M3LS73_9ZZZZ</name>
<evidence type="ECO:0000313" key="1">
    <source>
        <dbReference type="EMBL" id="QJA97643.1"/>
    </source>
</evidence>